<dbReference type="AlphaFoldDB" id="A0A095ZI76"/>
<gene>
    <name evidence="3" type="ORF">HMPREF2137_08020</name>
</gene>
<dbReference type="RefSeq" id="WP_036873365.1">
    <property type="nucleotide sequence ID" value="NZ_JRNN01000069.1"/>
</dbReference>
<comment type="caution">
    <text evidence="3">The sequence shown here is derived from an EMBL/GenBank/DDBJ whole genome shotgun (WGS) entry which is preliminary data.</text>
</comment>
<dbReference type="PROSITE" id="PS51257">
    <property type="entry name" value="PROKAR_LIPOPROTEIN"/>
    <property type="match status" value="1"/>
</dbReference>
<evidence type="ECO:0000313" key="4">
    <source>
        <dbReference type="Proteomes" id="UP000029556"/>
    </source>
</evidence>
<dbReference type="EMBL" id="JRNN01000069">
    <property type="protein sequence ID" value="KGF34460.1"/>
    <property type="molecule type" value="Genomic_DNA"/>
</dbReference>
<evidence type="ECO:0000256" key="1">
    <source>
        <dbReference type="SAM" id="SignalP"/>
    </source>
</evidence>
<evidence type="ECO:0000313" key="3">
    <source>
        <dbReference type="EMBL" id="KGF34460.1"/>
    </source>
</evidence>
<proteinExistence type="predicted"/>
<protein>
    <recommendedName>
        <fullName evidence="2">NigD-like C-terminal domain-containing protein</fullName>
    </recommendedName>
</protein>
<accession>A0A095ZI76</accession>
<dbReference type="InterPro" id="IPR035376">
    <property type="entry name" value="NigD_C"/>
</dbReference>
<sequence>MLRFSALALSVVSLLTACTIDPYEAGDGQYSYLKAEMADMHTAAKCKVDYAVTDTDEKLTFSPPLNCHWATTPDSTYRAMLYYKKSPDKTEGNTCVKVWVLHPMKPSKDIPTAPVKLQSSWLSHNKKYINLRLGVMSGKPDDAKQKQKIGIVLNKQVTHANGKKAIDLQLLHNRNQVPSYYTKTLYISIPMASYKSGDSIRLKVNTYQGMVEKTFVL</sequence>
<name>A0A095ZI76_9BACT</name>
<dbReference type="Pfam" id="PF17415">
    <property type="entry name" value="NigD_C"/>
    <property type="match status" value="1"/>
</dbReference>
<keyword evidence="1" id="KW-0732">Signal</keyword>
<dbReference type="Proteomes" id="UP000029556">
    <property type="component" value="Unassembled WGS sequence"/>
</dbReference>
<feature type="signal peptide" evidence="1">
    <location>
        <begin position="1"/>
        <end position="17"/>
    </location>
</feature>
<organism evidence="3 4">
    <name type="scientific">Hoylesella buccalis DNF00853</name>
    <dbReference type="NCBI Taxonomy" id="1401074"/>
    <lineage>
        <taxon>Bacteria</taxon>
        <taxon>Pseudomonadati</taxon>
        <taxon>Bacteroidota</taxon>
        <taxon>Bacteroidia</taxon>
        <taxon>Bacteroidales</taxon>
        <taxon>Prevotellaceae</taxon>
        <taxon>Hoylesella</taxon>
    </lineage>
</organism>
<dbReference type="OrthoDB" id="1068111at2"/>
<dbReference type="InterPro" id="IPR038143">
    <property type="entry name" value="NigD-like_C_dom_sf"/>
</dbReference>
<evidence type="ECO:0000259" key="2">
    <source>
        <dbReference type="Pfam" id="PF17415"/>
    </source>
</evidence>
<feature type="chain" id="PRO_5001914383" description="NigD-like C-terminal domain-containing protein" evidence="1">
    <location>
        <begin position="18"/>
        <end position="217"/>
    </location>
</feature>
<feature type="domain" description="NigD-like C-terminal" evidence="2">
    <location>
        <begin position="108"/>
        <end position="212"/>
    </location>
</feature>
<dbReference type="Gene3D" id="2.60.40.2370">
    <property type="entry name" value="NigD-like, C-terminal beta sandwich domain"/>
    <property type="match status" value="1"/>
</dbReference>
<reference evidence="3 4" key="1">
    <citation type="submission" date="2014-07" db="EMBL/GenBank/DDBJ databases">
        <authorList>
            <person name="McCorrison J."/>
            <person name="Sanka R."/>
            <person name="Torralba M."/>
            <person name="Gillis M."/>
            <person name="Haft D.H."/>
            <person name="Methe B."/>
            <person name="Sutton G."/>
            <person name="Nelson K.E."/>
        </authorList>
    </citation>
    <scope>NUCLEOTIDE SEQUENCE [LARGE SCALE GENOMIC DNA]</scope>
    <source>
        <strain evidence="3 4">DNF00853</strain>
    </source>
</reference>